<evidence type="ECO:0000313" key="4">
    <source>
        <dbReference type="RefSeq" id="XP_036355115.1"/>
    </source>
</evidence>
<evidence type="ECO:0000256" key="2">
    <source>
        <dbReference type="SAM" id="Phobius"/>
    </source>
</evidence>
<feature type="transmembrane region" description="Helical" evidence="2">
    <location>
        <begin position="14"/>
        <end position="34"/>
    </location>
</feature>
<reference evidence="4" key="1">
    <citation type="submission" date="2025-08" db="UniProtKB">
        <authorList>
            <consortium name="RefSeq"/>
        </authorList>
    </citation>
    <scope>IDENTIFICATION</scope>
</reference>
<sequence>MDLAKLSRNVSQRLSISSLIGFALFLVLAITILYQDSRIAKMEEKSNTNRFVSKRSADEEHQPQPMPPIPGPGSLYTRWGRTTCPCNSRLVYDGVVGGQFYTQSGGGSNLLCLPNDPIWANFTDGYQKAGSIENTVRKYIGNVKIENECKSAFRAGK</sequence>
<keyword evidence="2" id="KW-1133">Transmembrane helix</keyword>
<dbReference type="RefSeq" id="XP_036355115.1">
    <property type="nucleotide sequence ID" value="XM_036499222.1"/>
</dbReference>
<keyword evidence="2" id="KW-0812">Transmembrane</keyword>
<proteinExistence type="predicted"/>
<keyword evidence="3" id="KW-1185">Reference proteome</keyword>
<protein>
    <submittedName>
        <fullName evidence="4">Uncharacterized protein LOC118761383</fullName>
    </submittedName>
</protein>
<dbReference type="KEGG" id="osn:118761383"/>
<dbReference type="AlphaFoldDB" id="A0A7E6EJH4"/>
<organism evidence="3 4">
    <name type="scientific">Octopus sinensis</name>
    <name type="common">East Asian common octopus</name>
    <dbReference type="NCBI Taxonomy" id="2607531"/>
    <lineage>
        <taxon>Eukaryota</taxon>
        <taxon>Metazoa</taxon>
        <taxon>Spiralia</taxon>
        <taxon>Lophotrochozoa</taxon>
        <taxon>Mollusca</taxon>
        <taxon>Cephalopoda</taxon>
        <taxon>Coleoidea</taxon>
        <taxon>Octopodiformes</taxon>
        <taxon>Octopoda</taxon>
        <taxon>Incirrata</taxon>
        <taxon>Octopodidae</taxon>
        <taxon>Octopus</taxon>
    </lineage>
</organism>
<name>A0A7E6EJH4_9MOLL</name>
<feature type="region of interest" description="Disordered" evidence="1">
    <location>
        <begin position="48"/>
        <end position="71"/>
    </location>
</feature>
<accession>A0A7E6EJH4</accession>
<keyword evidence="2" id="KW-0472">Membrane</keyword>
<evidence type="ECO:0000256" key="1">
    <source>
        <dbReference type="SAM" id="MobiDB-lite"/>
    </source>
</evidence>
<dbReference type="Proteomes" id="UP000515154">
    <property type="component" value="Unplaced"/>
</dbReference>
<evidence type="ECO:0000313" key="3">
    <source>
        <dbReference type="Proteomes" id="UP000515154"/>
    </source>
</evidence>
<gene>
    <name evidence="4" type="primary">LOC118761383</name>
</gene>